<feature type="transmembrane region" description="Helical" evidence="1">
    <location>
        <begin position="145"/>
        <end position="162"/>
    </location>
</feature>
<reference evidence="3" key="1">
    <citation type="submission" date="2015-12" db="EMBL/GenBank/DDBJ databases">
        <authorList>
            <person name="Nair G.R."/>
            <person name="Kaur G."/>
            <person name="Mayilraj S."/>
        </authorList>
    </citation>
    <scope>NUCLEOTIDE SEQUENCE [LARGE SCALE GENOMIC DNA]</scope>
    <source>
        <strain evidence="3">CD08_7</strain>
    </source>
</reference>
<comment type="caution">
    <text evidence="2">The sequence shown here is derived from an EMBL/GenBank/DDBJ whole genome shotgun (WGS) entry which is preliminary data.</text>
</comment>
<dbReference type="EMBL" id="LQBM01000002">
    <property type="protein sequence ID" value="KUG59575.1"/>
    <property type="molecule type" value="Genomic_DNA"/>
</dbReference>
<dbReference type="OrthoDB" id="4965686at2"/>
<feature type="transmembrane region" description="Helical" evidence="1">
    <location>
        <begin position="75"/>
        <end position="93"/>
    </location>
</feature>
<keyword evidence="3" id="KW-1185">Reference proteome</keyword>
<name>A0A0W8IHZ7_9MICC</name>
<evidence type="ECO:0000256" key="1">
    <source>
        <dbReference type="SAM" id="Phobius"/>
    </source>
</evidence>
<proteinExistence type="predicted"/>
<evidence type="ECO:0000313" key="3">
    <source>
        <dbReference type="Proteomes" id="UP000054023"/>
    </source>
</evidence>
<protein>
    <submittedName>
        <fullName evidence="2">Uncharacterized protein</fullName>
    </submittedName>
</protein>
<evidence type="ECO:0000313" key="2">
    <source>
        <dbReference type="EMBL" id="KUG59575.1"/>
    </source>
</evidence>
<gene>
    <name evidence="2" type="ORF">AVL63_10585</name>
</gene>
<keyword evidence="1" id="KW-0472">Membrane</keyword>
<accession>A0A0W8IHZ7</accession>
<keyword evidence="1" id="KW-0812">Transmembrane</keyword>
<dbReference type="STRING" id="317018.AVL63_10585"/>
<sequence length="228" mass="23318">MVNASDITPGPRPVAGAARLGRGLLAASLAIASAAVSHTVAGHDMPHWIVLVLALAVSLPVCASLSAVRLSRARLGAAVVFSQAVLHGLFALFPATGKSASTIAHSAATVHSDAAAHTGHAVHDHVVTVAGAAETSAVAQVLPDAPMVFAHLCAGLFTFAVIRRGELILHALGTLLLLRPVLLLFLRPVSLTGPRAIRAHDSFSTVVLRDLWCGGGARTLRGPPVLVS</sequence>
<feature type="transmembrane region" description="Helical" evidence="1">
    <location>
        <begin position="47"/>
        <end position="68"/>
    </location>
</feature>
<feature type="transmembrane region" description="Helical" evidence="1">
    <location>
        <begin position="20"/>
        <end position="41"/>
    </location>
</feature>
<keyword evidence="1" id="KW-1133">Transmembrane helix</keyword>
<organism evidence="2 3">
    <name type="scientific">Nesterenkonia jeotgali</name>
    <dbReference type="NCBI Taxonomy" id="317018"/>
    <lineage>
        <taxon>Bacteria</taxon>
        <taxon>Bacillati</taxon>
        <taxon>Actinomycetota</taxon>
        <taxon>Actinomycetes</taxon>
        <taxon>Micrococcales</taxon>
        <taxon>Micrococcaceae</taxon>
        <taxon>Nesterenkonia</taxon>
    </lineage>
</organism>
<dbReference type="Proteomes" id="UP000054023">
    <property type="component" value="Unassembled WGS sequence"/>
</dbReference>
<dbReference type="AlphaFoldDB" id="A0A0W8IHZ7"/>
<dbReference type="RefSeq" id="WP_058887810.1">
    <property type="nucleotide sequence ID" value="NZ_LQBM01000002.1"/>
</dbReference>
<feature type="transmembrane region" description="Helical" evidence="1">
    <location>
        <begin position="167"/>
        <end position="186"/>
    </location>
</feature>